<dbReference type="Pfam" id="PF00120">
    <property type="entry name" value="Gln-synt_C"/>
    <property type="match status" value="1"/>
</dbReference>
<comment type="similarity">
    <text evidence="3 8 9">Belongs to the glutamine synthetase family.</text>
</comment>
<feature type="domain" description="GS beta-grasp" evidence="10">
    <location>
        <begin position="24"/>
        <end position="118"/>
    </location>
</feature>
<dbReference type="AlphaFoldDB" id="A0A420WAE1"/>
<dbReference type="SUPFAM" id="SSF55931">
    <property type="entry name" value="Glutamine synthetase/guanido kinase"/>
    <property type="match status" value="1"/>
</dbReference>
<reference evidence="12 13" key="1">
    <citation type="submission" date="2018-10" db="EMBL/GenBank/DDBJ databases">
        <title>Comparative analysis of microorganisms from saline springs in Andes Mountain Range, Colombia.</title>
        <authorList>
            <person name="Rubin E."/>
        </authorList>
    </citation>
    <scope>NUCLEOTIDE SEQUENCE [LARGE SCALE GENOMIC DNA]</scope>
    <source>
        <strain evidence="12 13">USBA 36</strain>
    </source>
</reference>
<name>A0A420WAE1_9PROT</name>
<keyword evidence="4" id="KW-0436">Ligase</keyword>
<feature type="domain" description="GS catalytic" evidence="11">
    <location>
        <begin position="125"/>
        <end position="459"/>
    </location>
</feature>
<comment type="function">
    <text evidence="2">Catalyzes the ATP-dependent biosynthesis of glutamine from glutamate and ammonia.</text>
</comment>
<protein>
    <submittedName>
        <fullName evidence="12">Glutamine synthetase</fullName>
    </submittedName>
</protein>
<comment type="caution">
    <text evidence="12">The sequence shown here is derived from an EMBL/GenBank/DDBJ whole genome shotgun (WGS) entry which is preliminary data.</text>
</comment>
<proteinExistence type="inferred from homology"/>
<keyword evidence="6" id="KW-0067">ATP-binding</keyword>
<evidence type="ECO:0000256" key="9">
    <source>
        <dbReference type="RuleBase" id="RU000384"/>
    </source>
</evidence>
<dbReference type="InterPro" id="IPR036651">
    <property type="entry name" value="Gln_synt_N_sf"/>
</dbReference>
<dbReference type="Proteomes" id="UP000277424">
    <property type="component" value="Unassembled WGS sequence"/>
</dbReference>
<gene>
    <name evidence="12" type="ORF">BCL74_3606</name>
</gene>
<dbReference type="InterPro" id="IPR008146">
    <property type="entry name" value="Gln_synth_cat_dom"/>
</dbReference>
<evidence type="ECO:0000259" key="10">
    <source>
        <dbReference type="PROSITE" id="PS51986"/>
    </source>
</evidence>
<keyword evidence="7" id="KW-0535">Nitrogen fixation</keyword>
<dbReference type="GO" id="GO:0006598">
    <property type="term" value="P:polyamine catabolic process"/>
    <property type="evidence" value="ECO:0007669"/>
    <property type="project" value="TreeGrafter"/>
</dbReference>
<evidence type="ECO:0000256" key="2">
    <source>
        <dbReference type="ARBA" id="ARBA00003117"/>
    </source>
</evidence>
<evidence type="ECO:0000313" key="13">
    <source>
        <dbReference type="Proteomes" id="UP000277424"/>
    </source>
</evidence>
<evidence type="ECO:0000256" key="7">
    <source>
        <dbReference type="ARBA" id="ARBA00023231"/>
    </source>
</evidence>
<dbReference type="GO" id="GO:0005524">
    <property type="term" value="F:ATP binding"/>
    <property type="evidence" value="ECO:0007669"/>
    <property type="project" value="UniProtKB-KW"/>
</dbReference>
<dbReference type="SMART" id="SM01230">
    <property type="entry name" value="Gln-synt_C"/>
    <property type="match status" value="1"/>
</dbReference>
<organism evidence="12 13">
    <name type="scientific">Oceanibaculum indicum</name>
    <dbReference type="NCBI Taxonomy" id="526216"/>
    <lineage>
        <taxon>Bacteria</taxon>
        <taxon>Pseudomonadati</taxon>
        <taxon>Pseudomonadota</taxon>
        <taxon>Alphaproteobacteria</taxon>
        <taxon>Rhodospirillales</taxon>
        <taxon>Oceanibaculaceae</taxon>
        <taxon>Oceanibaculum</taxon>
    </lineage>
</organism>
<dbReference type="InterPro" id="IPR014746">
    <property type="entry name" value="Gln_synth/guanido_kin_cat_dom"/>
</dbReference>
<evidence type="ECO:0000256" key="8">
    <source>
        <dbReference type="PROSITE-ProRule" id="PRU01330"/>
    </source>
</evidence>
<evidence type="ECO:0000259" key="11">
    <source>
        <dbReference type="PROSITE" id="PS51987"/>
    </source>
</evidence>
<dbReference type="PANTHER" id="PTHR43785">
    <property type="entry name" value="GAMMA-GLUTAMYLPUTRESCINE SYNTHETASE"/>
    <property type="match status" value="1"/>
</dbReference>
<dbReference type="PANTHER" id="PTHR43785:SF3">
    <property type="entry name" value="GS CATALYTIC DOMAIN-CONTAINING PROTEIN"/>
    <property type="match status" value="1"/>
</dbReference>
<dbReference type="SUPFAM" id="SSF54368">
    <property type="entry name" value="Glutamine synthetase, N-terminal domain"/>
    <property type="match status" value="1"/>
</dbReference>
<evidence type="ECO:0000256" key="4">
    <source>
        <dbReference type="ARBA" id="ARBA00022598"/>
    </source>
</evidence>
<keyword evidence="5" id="KW-0547">Nucleotide-binding</keyword>
<dbReference type="GO" id="GO:0006542">
    <property type="term" value="P:glutamine biosynthetic process"/>
    <property type="evidence" value="ECO:0007669"/>
    <property type="project" value="InterPro"/>
</dbReference>
<evidence type="ECO:0000256" key="1">
    <source>
        <dbReference type="ARBA" id="ARBA00001946"/>
    </source>
</evidence>
<dbReference type="FunFam" id="3.30.590.10:FF:000005">
    <property type="entry name" value="Probable glutamine synthetase"/>
    <property type="match status" value="1"/>
</dbReference>
<dbReference type="OrthoDB" id="9807095at2"/>
<evidence type="ECO:0000256" key="6">
    <source>
        <dbReference type="ARBA" id="ARBA00022840"/>
    </source>
</evidence>
<accession>A0A420WAE1</accession>
<dbReference type="GO" id="GO:0004356">
    <property type="term" value="F:glutamine synthetase activity"/>
    <property type="evidence" value="ECO:0007669"/>
    <property type="project" value="InterPro"/>
</dbReference>
<sequence>MSDDNPFDIGKEFPAEVAEWIAERHIDEVECLVPDMAGIPRGKILPAEKFLQSWGERGLRLPESIFVQTVTGDFPDQVDIDPADSDIYLVPDVSTLRVVPWYDEPTAQIINDCYYADGRPVDIASRQVLKQVLKLYEDKGWQPVVAPEVEFFLVKPNTDPDYPLEPPVGRSGRAETARQSFGIDAVNEFDPVFEEVYDFCEQQQIDVDTLSHESGAAQMEINFNHGEPLALADQVFLFKRTLRQTALRHNIYATFMSKPMQGQPGSSMHVHVSVVDGKSGQNIFSKPNGEDSEDFLAFIAGLQRYLPRAMPLMAPYVNSYRRFGPHFSAPQNVHWGRDNRTTGLRVPVTGPKSRRVENRVAGADANPYLAIAATLAAGYLGIEEGLEATAPVEGDAYGMSRALPGHLQDALGGLYRSKELRAVLGDRFVDVLCAVKEWEYDAYQQVISAWEREFLLLNV</sequence>
<dbReference type="Gene3D" id="3.30.590.10">
    <property type="entry name" value="Glutamine synthetase/guanido kinase, catalytic domain"/>
    <property type="match status" value="1"/>
</dbReference>
<comment type="cofactor">
    <cofactor evidence="1">
        <name>Mg(2+)</name>
        <dbReference type="ChEBI" id="CHEBI:18420"/>
    </cofactor>
</comment>
<dbReference type="Gene3D" id="3.10.20.70">
    <property type="entry name" value="Glutamine synthetase, N-terminal domain"/>
    <property type="match status" value="1"/>
</dbReference>
<dbReference type="EMBL" id="RBIG01000005">
    <property type="protein sequence ID" value="RKQ67945.1"/>
    <property type="molecule type" value="Genomic_DNA"/>
</dbReference>
<evidence type="ECO:0000256" key="5">
    <source>
        <dbReference type="ARBA" id="ARBA00022741"/>
    </source>
</evidence>
<dbReference type="PROSITE" id="PS51986">
    <property type="entry name" value="GS_BETA_GRASP"/>
    <property type="match status" value="1"/>
</dbReference>
<dbReference type="RefSeq" id="WP_008945007.1">
    <property type="nucleotide sequence ID" value="NZ_RBIG01000005.1"/>
</dbReference>
<dbReference type="PROSITE" id="PS51987">
    <property type="entry name" value="GS_CATALYTIC"/>
    <property type="match status" value="1"/>
</dbReference>
<dbReference type="InterPro" id="IPR008147">
    <property type="entry name" value="Gln_synt_N"/>
</dbReference>
<evidence type="ECO:0000313" key="12">
    <source>
        <dbReference type="EMBL" id="RKQ67945.1"/>
    </source>
</evidence>
<evidence type="ECO:0000256" key="3">
    <source>
        <dbReference type="ARBA" id="ARBA00009897"/>
    </source>
</evidence>